<keyword evidence="2" id="KW-1185">Reference proteome</keyword>
<organism evidence="1 2">
    <name type="scientific">Mesonia oceanica</name>
    <dbReference type="NCBI Taxonomy" id="2687242"/>
    <lineage>
        <taxon>Bacteria</taxon>
        <taxon>Pseudomonadati</taxon>
        <taxon>Bacteroidota</taxon>
        <taxon>Flavobacteriia</taxon>
        <taxon>Flavobacteriales</taxon>
        <taxon>Flavobacteriaceae</taxon>
        <taxon>Mesonia</taxon>
    </lineage>
</organism>
<evidence type="ECO:0000313" key="2">
    <source>
        <dbReference type="Proteomes" id="UP000356253"/>
    </source>
</evidence>
<protein>
    <submittedName>
        <fullName evidence="1">Uncharacterized protein</fullName>
    </submittedName>
</protein>
<dbReference type="Proteomes" id="UP000356253">
    <property type="component" value="Unassembled WGS sequence"/>
</dbReference>
<gene>
    <name evidence="1" type="ORF">FVB9532_03894</name>
</gene>
<comment type="caution">
    <text evidence="1">The sequence shown here is derived from an EMBL/GenBank/DDBJ whole genome shotgun (WGS) entry which is preliminary data.</text>
</comment>
<dbReference type="EMBL" id="CABVMM010000037">
    <property type="protein sequence ID" value="VVV02587.1"/>
    <property type="molecule type" value="Genomic_DNA"/>
</dbReference>
<sequence>MGKTVVVIIIESPRLDQRYARVLGKRRLGHIVLYIAIIIGEVLGGLRITVAIGIGSRGSRLVGYFSIVHIGLGDRIGRRKGTAVHSTRGQAGQWAARYTYQGIGDRDIGQRYLSRIGDRERVIDRLASLGKAIAVRIVEGPRLDQRDARVLGKRGLGHIVLGVTAAAR</sequence>
<name>A0AC61YDI8_9FLAO</name>
<proteinExistence type="predicted"/>
<accession>A0AC61YDI8</accession>
<evidence type="ECO:0000313" key="1">
    <source>
        <dbReference type="EMBL" id="VVV02587.1"/>
    </source>
</evidence>
<reference evidence="1" key="1">
    <citation type="submission" date="2019-09" db="EMBL/GenBank/DDBJ databases">
        <authorList>
            <person name="Rodrigo-Torres L."/>
            <person name="Arahal R. D."/>
            <person name="Lucena T."/>
        </authorList>
    </citation>
    <scope>NUCLEOTIDE SEQUENCE</scope>
    <source>
        <strain evidence="1">ISS653</strain>
    </source>
</reference>